<dbReference type="PROSITE" id="PS51698">
    <property type="entry name" value="U_BOX"/>
    <property type="match status" value="1"/>
</dbReference>
<dbReference type="InterPro" id="IPR038959">
    <property type="entry name" value="Prp19"/>
</dbReference>
<dbReference type="PROSITE" id="PS50082">
    <property type="entry name" value="WD_REPEATS_2"/>
    <property type="match status" value="4"/>
</dbReference>
<dbReference type="GO" id="GO:0071006">
    <property type="term" value="C:U2-type catalytic step 1 spliceosome"/>
    <property type="evidence" value="ECO:0007669"/>
    <property type="project" value="TreeGrafter"/>
</dbReference>
<dbReference type="PRINTS" id="PR00320">
    <property type="entry name" value="GPROTEINBRPT"/>
</dbReference>
<evidence type="ECO:0000256" key="7">
    <source>
        <dbReference type="ARBA" id="ARBA00022574"/>
    </source>
</evidence>
<evidence type="ECO:0000256" key="14">
    <source>
        <dbReference type="ARBA" id="ARBA00023187"/>
    </source>
</evidence>
<dbReference type="InterPro" id="IPR020472">
    <property type="entry name" value="WD40_PAC1"/>
</dbReference>
<dbReference type="GO" id="GO:0005737">
    <property type="term" value="C:cytoplasm"/>
    <property type="evidence" value="ECO:0007669"/>
    <property type="project" value="TreeGrafter"/>
</dbReference>
<feature type="repeat" description="WD" evidence="17">
    <location>
        <begin position="257"/>
        <end position="298"/>
    </location>
</feature>
<accession>A0A9P0K4E9</accession>
<evidence type="ECO:0000313" key="21">
    <source>
        <dbReference type="Proteomes" id="UP001152888"/>
    </source>
</evidence>
<comment type="subunit">
    <text evidence="18">Homotetramer.</text>
</comment>
<evidence type="ECO:0000313" key="20">
    <source>
        <dbReference type="EMBL" id="CAH1966213.1"/>
    </source>
</evidence>
<dbReference type="CDD" id="cd16656">
    <property type="entry name" value="RING-Ubox_PRP19"/>
    <property type="match status" value="1"/>
</dbReference>
<feature type="domain" description="U-box" evidence="19">
    <location>
        <begin position="1"/>
        <end position="72"/>
    </location>
</feature>
<dbReference type="SMART" id="SM00504">
    <property type="entry name" value="Ubox"/>
    <property type="match status" value="1"/>
</dbReference>
<organism evidence="20 21">
    <name type="scientific">Acanthoscelides obtectus</name>
    <name type="common">Bean weevil</name>
    <name type="synonym">Bruchus obtectus</name>
    <dbReference type="NCBI Taxonomy" id="200917"/>
    <lineage>
        <taxon>Eukaryota</taxon>
        <taxon>Metazoa</taxon>
        <taxon>Ecdysozoa</taxon>
        <taxon>Arthropoda</taxon>
        <taxon>Hexapoda</taxon>
        <taxon>Insecta</taxon>
        <taxon>Pterygota</taxon>
        <taxon>Neoptera</taxon>
        <taxon>Endopterygota</taxon>
        <taxon>Coleoptera</taxon>
        <taxon>Polyphaga</taxon>
        <taxon>Cucujiformia</taxon>
        <taxon>Chrysomeloidea</taxon>
        <taxon>Chrysomelidae</taxon>
        <taxon>Bruchinae</taxon>
        <taxon>Bruchini</taxon>
        <taxon>Acanthoscelides</taxon>
    </lineage>
</organism>
<dbReference type="PANTHER" id="PTHR43995">
    <property type="entry name" value="PRE-MRNA-PROCESSING FACTOR 19"/>
    <property type="match status" value="1"/>
</dbReference>
<dbReference type="InterPro" id="IPR013083">
    <property type="entry name" value="Znf_RING/FYVE/PHD"/>
</dbReference>
<keyword evidence="10 18" id="KW-0747">Spliceosome</keyword>
<evidence type="ECO:0000256" key="2">
    <source>
        <dbReference type="ARBA" id="ARBA00004642"/>
    </source>
</evidence>
<evidence type="ECO:0000256" key="12">
    <source>
        <dbReference type="ARBA" id="ARBA00022763"/>
    </source>
</evidence>
<dbReference type="PANTHER" id="PTHR43995:SF1">
    <property type="entry name" value="PRE-MRNA-PROCESSING FACTOR 19"/>
    <property type="match status" value="1"/>
</dbReference>
<feature type="repeat" description="WD" evidence="17">
    <location>
        <begin position="342"/>
        <end position="383"/>
    </location>
</feature>
<feature type="repeat" description="WD" evidence="17">
    <location>
        <begin position="384"/>
        <end position="425"/>
    </location>
</feature>
<dbReference type="FunFam" id="2.130.10.10:FF:000043">
    <property type="entry name" value="pre-mRNA-processing factor 19"/>
    <property type="match status" value="1"/>
</dbReference>
<evidence type="ECO:0000256" key="1">
    <source>
        <dbReference type="ARBA" id="ARBA00000900"/>
    </source>
</evidence>
<dbReference type="PROSITE" id="PS00678">
    <property type="entry name" value="WD_REPEATS_1"/>
    <property type="match status" value="2"/>
</dbReference>
<evidence type="ECO:0000256" key="5">
    <source>
        <dbReference type="ARBA" id="ARBA00012483"/>
    </source>
</evidence>
<dbReference type="PROSITE" id="PS50294">
    <property type="entry name" value="WD_REPEATS_REGION"/>
    <property type="match status" value="3"/>
</dbReference>
<comment type="subcellular location">
    <subcellularLocation>
        <location evidence="2">Nucleus</location>
        <location evidence="2">Nucleoplasm</location>
    </subcellularLocation>
</comment>
<keyword evidence="21" id="KW-1185">Reference proteome</keyword>
<dbReference type="Pfam" id="PF24814">
    <property type="entry name" value="WD40_Prp19"/>
    <property type="match status" value="1"/>
</dbReference>
<dbReference type="InterPro" id="IPR019775">
    <property type="entry name" value="WD40_repeat_CS"/>
</dbReference>
<dbReference type="SMART" id="SM00320">
    <property type="entry name" value="WD40"/>
    <property type="match status" value="7"/>
</dbReference>
<protein>
    <recommendedName>
        <fullName evidence="6 18">Pre-mRNA-processing factor 19</fullName>
        <ecNumber evidence="5 18">2.3.2.27</ecNumber>
    </recommendedName>
</protein>
<dbReference type="Proteomes" id="UP001152888">
    <property type="component" value="Unassembled WGS sequence"/>
</dbReference>
<dbReference type="EC" id="2.3.2.27" evidence="5 18"/>
<dbReference type="GO" id="GO:0000974">
    <property type="term" value="C:Prp19 complex"/>
    <property type="evidence" value="ECO:0007669"/>
    <property type="project" value="UniProtKB-UniRule"/>
</dbReference>
<dbReference type="CDD" id="cd00200">
    <property type="entry name" value="WD40"/>
    <property type="match status" value="1"/>
</dbReference>
<keyword evidence="16 18" id="KW-0539">Nucleus</keyword>
<evidence type="ECO:0000256" key="13">
    <source>
        <dbReference type="ARBA" id="ARBA00022786"/>
    </source>
</evidence>
<dbReference type="AlphaFoldDB" id="A0A9P0K4E9"/>
<keyword evidence="11" id="KW-0677">Repeat</keyword>
<dbReference type="Gene3D" id="2.130.10.10">
    <property type="entry name" value="YVTN repeat-like/Quinoprotein amine dehydrogenase"/>
    <property type="match status" value="1"/>
</dbReference>
<comment type="pathway">
    <text evidence="3 18">Protein modification; protein ubiquitination.</text>
</comment>
<evidence type="ECO:0000256" key="8">
    <source>
        <dbReference type="ARBA" id="ARBA00022664"/>
    </source>
</evidence>
<reference evidence="20" key="1">
    <citation type="submission" date="2022-03" db="EMBL/GenBank/DDBJ databases">
        <authorList>
            <person name="Sayadi A."/>
        </authorList>
    </citation>
    <scope>NUCLEOTIDE SEQUENCE</scope>
</reference>
<dbReference type="InterPro" id="IPR001680">
    <property type="entry name" value="WD40_rpt"/>
</dbReference>
<dbReference type="Pfam" id="PF08606">
    <property type="entry name" value="Prp19"/>
    <property type="match status" value="1"/>
</dbReference>
<comment type="function">
    <text evidence="18">Ubiquitin-protein ligase which is mainly involved pre-mRNA splicing and DNA repair. Required for pre-mRNA splicing as component of the spliceosome.</text>
</comment>
<sequence length="501" mass="54903">MALVCAISNEVPEHPVVSPSSGAIFERRIIEKYIQENGVDPISGKELTIDDLIEIKTPPVVKPKPPSATSIPATLKLLQDEWDAVMLYSFTQRQQLQTARQELSHALYQHDAACRVIARLNKEVTAAREALATLKPQAGITTVPQPAVAAEAAGVANQPTEQAGMSADVIQKLQEKATVLTQERKKRGRTVPEELTTADQLKQFRTVASLIGLHSASIPGILALDVHVTDTSKVLTGGNDKNATVFNKDNEQVIAILKGHTKKVTKVIYHSDENIVLTASPDTTIRIWDVPTAQTQLILRCHDAPVTGLSLHPTGDYVLSCSEDRHWAFSDLRSGRLLTKVLDTADIALTTAQLHPDGLIFGTGTADAQVKIWDLEEQSNVANFTGHSGAITSISFSENGYYLATAADDACVKLWDLRKLRNFKTLQLEEGYQIKDLCFDQSGTYLAIAGTDVRVYLCKQWQELKVFNDHTAAATGVRFGKHARFLASTSMDRTLKLYGLE</sequence>
<name>A0A9P0K4E9_ACAOB</name>
<dbReference type="Pfam" id="PF04564">
    <property type="entry name" value="U-box"/>
    <property type="match status" value="1"/>
</dbReference>
<dbReference type="InterPro" id="IPR003613">
    <property type="entry name" value="Ubox_domain"/>
</dbReference>
<comment type="caution">
    <text evidence="20">The sequence shown here is derived from an EMBL/GenBank/DDBJ whole genome shotgun (WGS) entry which is preliminary data.</text>
</comment>
<dbReference type="SUPFAM" id="SSF57850">
    <property type="entry name" value="RING/U-box"/>
    <property type="match status" value="1"/>
</dbReference>
<evidence type="ECO:0000256" key="17">
    <source>
        <dbReference type="PROSITE-ProRule" id="PRU00221"/>
    </source>
</evidence>
<dbReference type="GO" id="GO:0005654">
    <property type="term" value="C:nucleoplasm"/>
    <property type="evidence" value="ECO:0007669"/>
    <property type="project" value="UniProtKB-SubCell"/>
</dbReference>
<dbReference type="SUPFAM" id="SSF50978">
    <property type="entry name" value="WD40 repeat-like"/>
    <property type="match status" value="1"/>
</dbReference>
<dbReference type="GO" id="GO:0000398">
    <property type="term" value="P:mRNA splicing, via spliceosome"/>
    <property type="evidence" value="ECO:0007669"/>
    <property type="project" value="InterPro"/>
</dbReference>
<dbReference type="InterPro" id="IPR036322">
    <property type="entry name" value="WD40_repeat_dom_sf"/>
</dbReference>
<keyword evidence="15 18" id="KW-0234">DNA repair</keyword>
<evidence type="ECO:0000256" key="9">
    <source>
        <dbReference type="ARBA" id="ARBA00022679"/>
    </source>
</evidence>
<keyword evidence="7 17" id="KW-0853">WD repeat</keyword>
<proteinExistence type="inferred from homology"/>
<dbReference type="Gene3D" id="3.30.40.10">
    <property type="entry name" value="Zinc/RING finger domain, C3HC4 (zinc finger)"/>
    <property type="match status" value="1"/>
</dbReference>
<evidence type="ECO:0000256" key="11">
    <source>
        <dbReference type="ARBA" id="ARBA00022737"/>
    </source>
</evidence>
<keyword evidence="9 18" id="KW-0808">Transferase</keyword>
<evidence type="ECO:0000256" key="18">
    <source>
        <dbReference type="RuleBase" id="RU367101"/>
    </source>
</evidence>
<dbReference type="GO" id="GO:0061630">
    <property type="term" value="F:ubiquitin protein ligase activity"/>
    <property type="evidence" value="ECO:0007669"/>
    <property type="project" value="UniProtKB-UniRule"/>
</dbReference>
<gene>
    <name evidence="20" type="ORF">ACAOBT_LOCUS6711</name>
</gene>
<feature type="repeat" description="WD" evidence="17">
    <location>
        <begin position="467"/>
        <end position="501"/>
    </location>
</feature>
<dbReference type="GO" id="GO:0006281">
    <property type="term" value="P:DNA repair"/>
    <property type="evidence" value="ECO:0007669"/>
    <property type="project" value="UniProtKB-KW"/>
</dbReference>
<evidence type="ECO:0000259" key="19">
    <source>
        <dbReference type="PROSITE" id="PS51698"/>
    </source>
</evidence>
<dbReference type="InterPro" id="IPR055340">
    <property type="entry name" value="RING-Ubox_PRP19"/>
</dbReference>
<evidence type="ECO:0000256" key="15">
    <source>
        <dbReference type="ARBA" id="ARBA00023204"/>
    </source>
</evidence>
<comment type="similarity">
    <text evidence="4 18">Belongs to the WD repeat PRP19 family.</text>
</comment>
<keyword evidence="12 18" id="KW-0227">DNA damage</keyword>
<evidence type="ECO:0000256" key="6">
    <source>
        <dbReference type="ARBA" id="ARBA00015618"/>
    </source>
</evidence>
<keyword evidence="13 18" id="KW-0833">Ubl conjugation pathway</keyword>
<dbReference type="OrthoDB" id="687049at2759"/>
<keyword evidence="8 18" id="KW-0507">mRNA processing</keyword>
<dbReference type="EMBL" id="CAKOFQ010006731">
    <property type="protein sequence ID" value="CAH1966213.1"/>
    <property type="molecule type" value="Genomic_DNA"/>
</dbReference>
<evidence type="ECO:0000256" key="4">
    <source>
        <dbReference type="ARBA" id="ARBA00006388"/>
    </source>
</evidence>
<comment type="catalytic activity">
    <reaction evidence="1 18">
        <text>S-ubiquitinyl-[E2 ubiquitin-conjugating enzyme]-L-cysteine + [acceptor protein]-L-lysine = [E2 ubiquitin-conjugating enzyme]-L-cysteine + N(6)-ubiquitinyl-[acceptor protein]-L-lysine.</text>
        <dbReference type="EC" id="2.3.2.27"/>
    </reaction>
</comment>
<dbReference type="InterPro" id="IPR015943">
    <property type="entry name" value="WD40/YVTN_repeat-like_dom_sf"/>
</dbReference>
<evidence type="ECO:0000256" key="3">
    <source>
        <dbReference type="ARBA" id="ARBA00004906"/>
    </source>
</evidence>
<dbReference type="FunFam" id="3.30.40.10:FF:000027">
    <property type="entry name" value="Pre-mRNA-processing factor 19, putative"/>
    <property type="match status" value="1"/>
</dbReference>
<evidence type="ECO:0000256" key="10">
    <source>
        <dbReference type="ARBA" id="ARBA00022728"/>
    </source>
</evidence>
<keyword evidence="14 18" id="KW-0508">mRNA splicing</keyword>
<dbReference type="InterPro" id="IPR013915">
    <property type="entry name" value="Prp19_cc"/>
</dbReference>
<evidence type="ECO:0000256" key="16">
    <source>
        <dbReference type="ARBA" id="ARBA00023242"/>
    </source>
</evidence>
<dbReference type="GO" id="GO:0070534">
    <property type="term" value="P:protein K63-linked ubiquitination"/>
    <property type="evidence" value="ECO:0007669"/>
    <property type="project" value="UniProtKB-UniRule"/>
</dbReference>